<accession>A0ABY6D2V7</accession>
<keyword evidence="2" id="KW-1185">Reference proteome</keyword>
<gene>
    <name evidence="1" type="ORF">N7E81_05160</name>
</gene>
<organism evidence="1 2">
    <name type="scientific">Reichenbachiella carrageenanivorans</name>
    <dbReference type="NCBI Taxonomy" id="2979869"/>
    <lineage>
        <taxon>Bacteria</taxon>
        <taxon>Pseudomonadati</taxon>
        <taxon>Bacteroidota</taxon>
        <taxon>Cytophagia</taxon>
        <taxon>Cytophagales</taxon>
        <taxon>Reichenbachiellaceae</taxon>
        <taxon>Reichenbachiella</taxon>
    </lineage>
</organism>
<evidence type="ECO:0000313" key="1">
    <source>
        <dbReference type="EMBL" id="UXX80486.1"/>
    </source>
</evidence>
<protein>
    <submittedName>
        <fullName evidence="1">Uncharacterized protein</fullName>
    </submittedName>
</protein>
<name>A0ABY6D2V7_9BACT</name>
<sequence length="84" mass="9452">MTSCKDDEVDCEAKAEEVSDLLGEMIAASLVYAFDDSSENCKAYKEVLEKYKDVIDGAQDCYDSSDEYQEEIDELNDELEALDC</sequence>
<dbReference type="RefSeq" id="WP_263052216.1">
    <property type="nucleotide sequence ID" value="NZ_CP106735.1"/>
</dbReference>
<dbReference type="EMBL" id="CP106735">
    <property type="protein sequence ID" value="UXX80486.1"/>
    <property type="molecule type" value="Genomic_DNA"/>
</dbReference>
<evidence type="ECO:0000313" key="2">
    <source>
        <dbReference type="Proteomes" id="UP001062165"/>
    </source>
</evidence>
<reference evidence="1" key="1">
    <citation type="submission" date="2022-10" db="EMBL/GenBank/DDBJ databases">
        <title>Comparative genomics and taxonomic characterization of three novel marine species of genus Reichenbachiella exhibiting antioxidant and polysaccharide degradation activities.</title>
        <authorList>
            <person name="Muhammad N."/>
            <person name="Lee Y.-J."/>
            <person name="Ko J."/>
            <person name="Kim S.-G."/>
        </authorList>
    </citation>
    <scope>NUCLEOTIDE SEQUENCE</scope>
    <source>
        <strain evidence="1">Wsw4-B4</strain>
    </source>
</reference>
<dbReference type="Proteomes" id="UP001062165">
    <property type="component" value="Chromosome"/>
</dbReference>
<proteinExistence type="predicted"/>